<gene>
    <name evidence="3" type="ORF">AB1Y20_013246</name>
</gene>
<organism evidence="3 4">
    <name type="scientific">Prymnesium parvum</name>
    <name type="common">Toxic golden alga</name>
    <dbReference type="NCBI Taxonomy" id="97485"/>
    <lineage>
        <taxon>Eukaryota</taxon>
        <taxon>Haptista</taxon>
        <taxon>Haptophyta</taxon>
        <taxon>Prymnesiophyceae</taxon>
        <taxon>Prymnesiales</taxon>
        <taxon>Prymnesiaceae</taxon>
        <taxon>Prymnesium</taxon>
    </lineage>
</organism>
<keyword evidence="4" id="KW-1185">Reference proteome</keyword>
<feature type="compositionally biased region" description="Low complexity" evidence="2">
    <location>
        <begin position="260"/>
        <end position="275"/>
    </location>
</feature>
<evidence type="ECO:0000313" key="3">
    <source>
        <dbReference type="EMBL" id="KAL1500593.1"/>
    </source>
</evidence>
<evidence type="ECO:0000256" key="1">
    <source>
        <dbReference type="SAM" id="Coils"/>
    </source>
</evidence>
<keyword evidence="1" id="KW-0175">Coiled coil</keyword>
<name>A0AB34INM9_PRYPA</name>
<evidence type="ECO:0000313" key="4">
    <source>
        <dbReference type="Proteomes" id="UP001515480"/>
    </source>
</evidence>
<reference evidence="3 4" key="1">
    <citation type="journal article" date="2024" name="Science">
        <title>Giant polyketide synthase enzymes in the biosynthesis of giant marine polyether toxins.</title>
        <authorList>
            <person name="Fallon T.R."/>
            <person name="Shende V.V."/>
            <person name="Wierzbicki I.H."/>
            <person name="Pendleton A.L."/>
            <person name="Watervoot N.F."/>
            <person name="Auber R.P."/>
            <person name="Gonzalez D.J."/>
            <person name="Wisecaver J.H."/>
            <person name="Moore B.S."/>
        </authorList>
    </citation>
    <scope>NUCLEOTIDE SEQUENCE [LARGE SCALE GENOMIC DNA]</scope>
    <source>
        <strain evidence="3 4">12B1</strain>
    </source>
</reference>
<accession>A0AB34INM9</accession>
<protein>
    <submittedName>
        <fullName evidence="3">Uncharacterized protein</fullName>
    </submittedName>
</protein>
<dbReference type="EMBL" id="JBGBPQ010000023">
    <property type="protein sequence ID" value="KAL1500593.1"/>
    <property type="molecule type" value="Genomic_DNA"/>
</dbReference>
<feature type="coiled-coil region" evidence="1">
    <location>
        <begin position="357"/>
        <end position="384"/>
    </location>
</feature>
<proteinExistence type="predicted"/>
<feature type="region of interest" description="Disordered" evidence="2">
    <location>
        <begin position="259"/>
        <end position="279"/>
    </location>
</feature>
<dbReference type="Proteomes" id="UP001515480">
    <property type="component" value="Unassembled WGS sequence"/>
</dbReference>
<comment type="caution">
    <text evidence="3">The sequence shown here is derived from an EMBL/GenBank/DDBJ whole genome shotgun (WGS) entry which is preliminary data.</text>
</comment>
<dbReference type="AlphaFoldDB" id="A0AB34INM9"/>
<evidence type="ECO:0000256" key="2">
    <source>
        <dbReference type="SAM" id="MobiDB-lite"/>
    </source>
</evidence>
<sequence length="593" mass="64170">MAAAQSLTNVMLTADPQPVAIDDEIEAAFNAVRPEVERRYGARHGESVASAVFSSQIFAEEAYAALTKDGLVYYLKLVLGSARPLGAPDVHSPGSIIGVRIVVPHSGAPYADTISSLQPTPLGGQLQLLLPAPARPADAPPSLELPKPVAVDETIERLCQLARPTAERRSAALAEGKRFAEFTPVEAMRMEQPRGGGRVYYVKVRTAGQDVAGSLHPRATDHVALKLLESREGRFVDVVGDVRAIGETMPLARLRAQLDGAPPRAPSAAPAAAAAEPPPPKAYPGGGIGGEMAKLPSHAVVSSAEEVEYSGWMREGVAPLLSEAVLCALRDQPADCALYLADFIARRQGKGEELLAKRKMLQDYARLEQEIADTEQDLEAAQKDVLQRLLKLNYSSETMESHIASAKWNEISRLKRLSRNIKFSLEIPLQNSDWALPHGVLLVQGRPGGRAAELCRQMAETFGAEFVVAGGTEGRRPVTEGWAYRPDRPDTCFVVEAMNATDCLEVLKHYLEKVGRPLALMLLHGNEATNVGSSVLERRRQGASWRHTDDWLEIELPALEASARALHIPATRVSCEGSLDEQMKAMLIAATSR</sequence>